<comment type="caution">
    <text evidence="5">The sequence shown here is derived from an EMBL/GenBank/DDBJ whole genome shotgun (WGS) entry which is preliminary data.</text>
</comment>
<name>A0AAW2Z695_9EUKA</name>
<proteinExistence type="inferred from homology"/>
<dbReference type="SUPFAM" id="SSF48208">
    <property type="entry name" value="Six-hairpin glycosidases"/>
    <property type="match status" value="1"/>
</dbReference>
<dbReference type="EMBL" id="JAOPGA020001028">
    <property type="protein sequence ID" value="KAL0484191.1"/>
    <property type="molecule type" value="Genomic_DNA"/>
</dbReference>
<dbReference type="GO" id="GO:0004553">
    <property type="term" value="F:hydrolase activity, hydrolyzing O-glycosyl compounds"/>
    <property type="evidence" value="ECO:0007669"/>
    <property type="project" value="TreeGrafter"/>
</dbReference>
<reference evidence="5 6" key="1">
    <citation type="submission" date="2024-03" db="EMBL/GenBank/DDBJ databases">
        <title>The Acrasis kona genome and developmental transcriptomes reveal deep origins of eukaryotic multicellular pathways.</title>
        <authorList>
            <person name="Sheikh S."/>
            <person name="Fu C.-J."/>
            <person name="Brown M.W."/>
            <person name="Baldauf S.L."/>
        </authorList>
    </citation>
    <scope>NUCLEOTIDE SEQUENCE [LARGE SCALE GENOMIC DNA]</scope>
    <source>
        <strain evidence="5 6">ATCC MYA-3509</strain>
    </source>
</reference>
<dbReference type="InterPro" id="IPR008928">
    <property type="entry name" value="6-hairpin_glycosidase_sf"/>
</dbReference>
<organism evidence="5 6">
    <name type="scientific">Acrasis kona</name>
    <dbReference type="NCBI Taxonomy" id="1008807"/>
    <lineage>
        <taxon>Eukaryota</taxon>
        <taxon>Discoba</taxon>
        <taxon>Heterolobosea</taxon>
        <taxon>Tetramitia</taxon>
        <taxon>Eutetramitia</taxon>
        <taxon>Acrasidae</taxon>
        <taxon>Acrasis</taxon>
    </lineage>
</organism>
<dbReference type="InterPro" id="IPR012341">
    <property type="entry name" value="6hp_glycosidase-like_sf"/>
</dbReference>
<evidence type="ECO:0000313" key="5">
    <source>
        <dbReference type="EMBL" id="KAL0484191.1"/>
    </source>
</evidence>
<feature type="domain" description="Glycoside hydrolase family 65 central catalytic" evidence="3">
    <location>
        <begin position="261"/>
        <end position="468"/>
    </location>
</feature>
<accession>A0AAW2Z695</accession>
<dbReference type="PANTHER" id="PTHR11051:SF8">
    <property type="entry name" value="PROTEIN-GLUCOSYLGALACTOSYLHYDROXYLYSINE GLUCOSIDASE"/>
    <property type="match status" value="1"/>
</dbReference>
<dbReference type="AlphaFoldDB" id="A0AAW2Z695"/>
<dbReference type="Pfam" id="PF03632">
    <property type="entry name" value="Glyco_hydro_65m"/>
    <property type="match status" value="1"/>
</dbReference>
<gene>
    <name evidence="5" type="ORF">AKO1_004779</name>
</gene>
<dbReference type="GO" id="GO:0005975">
    <property type="term" value="P:carbohydrate metabolic process"/>
    <property type="evidence" value="ECO:0007669"/>
    <property type="project" value="InterPro"/>
</dbReference>
<keyword evidence="2" id="KW-1133">Transmembrane helix</keyword>
<dbReference type="PANTHER" id="PTHR11051">
    <property type="entry name" value="GLYCOSYL HYDROLASE-RELATED"/>
    <property type="match status" value="1"/>
</dbReference>
<dbReference type="Pfam" id="PF12999">
    <property type="entry name" value="PRKCSH-like"/>
    <property type="match status" value="1"/>
</dbReference>
<evidence type="ECO:0000259" key="3">
    <source>
        <dbReference type="Pfam" id="PF03632"/>
    </source>
</evidence>
<dbReference type="InterPro" id="IPR005195">
    <property type="entry name" value="Glyco_hydro_65_M"/>
</dbReference>
<feature type="transmembrane region" description="Helical" evidence="2">
    <location>
        <begin position="866"/>
        <end position="891"/>
    </location>
</feature>
<sequence length="903" mass="102259">MSDDIVSGDAIIYDKEVHDSFAVSRTLYYYKHNIQPYIGNGYVTRSVSAESPIIVNHLTQSGVFSKCQNIGMTSTLGSNVKLKLSLILLLLKGYFERHSAFYDPTHCNIAATVVQRFYAHRNHPNLIVHELILEKIDNSRSDVDVKFKQQVLLLVEDKIPQNPFTLADNKKNRLMLKSIVISGQESERELKKKALHTLQEISGDQEVFEIDPSENNLFLSHCKEWRSLWTSSLQIDGPLQSIVTTSQYYLLSLLSSHSFSKGITPEHVSEHQPWLVSHHSETYVLPTILMFHPHMALTMLQYRSNRSSTAKKTCETSGYMGMMFPKYGKYFEDEISSDGANPSVHVSSGVAIANHLYYQSTGDVDWVLSHGFEMSSQIALFLNSKSELLPDKSHDYHIRHVNGINADAKSISDDFYTNAASSTALYDAGRFINDFGYCYEHYHNYLRHHWNDMAIHVHMPFNGHRHYQNYEHQLLNDDRDDDDDDKSVDDSKNMFLEPDVVLAHARGYLNGEKKHLKKVNHVKVMINDLKYYEGKMNRVSGQVGVIDSTGCTAWLQAARAYKHYGTSDLISRAHHSLQSALTMNVGPFGVWFSHPSFKHSSRHHVSSAASFLHSLMYGFCGFRFGKYHEHIESISIRDALVVEPIIINNKIVLPGEGGEVRLDNIFYRKYRITLKMEAAGGVTMFCNYNSHSQSAHVRVVSVLSNKVYVFSMDCHERNILQLGLSSKIAVLSPITSNNTCTKGAHPDQQNWYYKQHVSNVFKCKDGLGGPFAFSRVNDGYCDCPGDGSDEPGTDACKRGRFFCPFLPNVTISSGMVNDGICDCCDGSDEQSGIVKCEVNKCYDEKRDIEIQKRKERQEAEENMFDGVLIIVFLIAAAHIVIIGVVMFCFVWKGSCRKSKAKNY</sequence>
<keyword evidence="2" id="KW-0472">Membrane</keyword>
<dbReference type="Proteomes" id="UP001431209">
    <property type="component" value="Unassembled WGS sequence"/>
</dbReference>
<comment type="similarity">
    <text evidence="1">Belongs to the glycosyl hydrolase 65 family.</text>
</comment>
<evidence type="ECO:0000313" key="6">
    <source>
        <dbReference type="Proteomes" id="UP001431209"/>
    </source>
</evidence>
<evidence type="ECO:0000256" key="2">
    <source>
        <dbReference type="SAM" id="Phobius"/>
    </source>
</evidence>
<keyword evidence="2" id="KW-0812">Transmembrane</keyword>
<keyword evidence="6" id="KW-1185">Reference proteome</keyword>
<dbReference type="Gene3D" id="1.50.10.10">
    <property type="match status" value="1"/>
</dbReference>
<feature type="domain" description="Glucosidase II beta subunit N-terminal" evidence="4">
    <location>
        <begin position="731"/>
        <end position="859"/>
    </location>
</feature>
<evidence type="ECO:0000256" key="1">
    <source>
        <dbReference type="ARBA" id="ARBA00006768"/>
    </source>
</evidence>
<dbReference type="InterPro" id="IPR028146">
    <property type="entry name" value="PRKCSH_N"/>
</dbReference>
<protein>
    <submittedName>
        <fullName evidence="5">Acid trehalase-like protein</fullName>
    </submittedName>
</protein>
<evidence type="ECO:0000259" key="4">
    <source>
        <dbReference type="Pfam" id="PF12999"/>
    </source>
</evidence>